<evidence type="ECO:0000313" key="2">
    <source>
        <dbReference type="Proteomes" id="UP000184074"/>
    </source>
</evidence>
<evidence type="ECO:0000313" key="1">
    <source>
        <dbReference type="EMBL" id="SHH19957.1"/>
    </source>
</evidence>
<proteinExistence type="predicted"/>
<sequence>MSVSPIAIHAINLESAGRFKTWPLGSPNLTLSAKNLLKVQKAFGAAVVQFLEEGHIALGQGVTLKKPKMRMFRAAAMRTL</sequence>
<organism evidence="1 2">
    <name type="scientific">Cognatiyoonia sediminum</name>
    <dbReference type="NCBI Taxonomy" id="1508389"/>
    <lineage>
        <taxon>Bacteria</taxon>
        <taxon>Pseudomonadati</taxon>
        <taxon>Pseudomonadota</taxon>
        <taxon>Alphaproteobacteria</taxon>
        <taxon>Rhodobacterales</taxon>
        <taxon>Paracoccaceae</taxon>
        <taxon>Cognatiyoonia</taxon>
    </lineage>
</organism>
<dbReference type="AlphaFoldDB" id="A0A1M5R0I4"/>
<reference evidence="1 2" key="1">
    <citation type="submission" date="2016-11" db="EMBL/GenBank/DDBJ databases">
        <authorList>
            <person name="Jaros S."/>
            <person name="Januszkiewicz K."/>
            <person name="Wedrychowicz H."/>
        </authorList>
    </citation>
    <scope>NUCLEOTIDE SEQUENCE [LARGE SCALE GENOMIC DNA]</scope>
    <source>
        <strain evidence="1 2">DSM 28715</strain>
    </source>
</reference>
<name>A0A1M5R0I4_9RHOB</name>
<dbReference type="EMBL" id="FQXB01000003">
    <property type="protein sequence ID" value="SHH19957.1"/>
    <property type="molecule type" value="Genomic_DNA"/>
</dbReference>
<gene>
    <name evidence="1" type="ORF">SAMN05444003_2440</name>
</gene>
<protein>
    <submittedName>
        <fullName evidence="1">Uncharacterized protein</fullName>
    </submittedName>
</protein>
<dbReference type="Proteomes" id="UP000184074">
    <property type="component" value="Unassembled WGS sequence"/>
</dbReference>
<keyword evidence="2" id="KW-1185">Reference proteome</keyword>
<accession>A0A1M5R0I4</accession>